<evidence type="ECO:0000256" key="1">
    <source>
        <dbReference type="SAM" id="Coils"/>
    </source>
</evidence>
<feature type="compositionally biased region" description="Polar residues" evidence="2">
    <location>
        <begin position="616"/>
        <end position="627"/>
    </location>
</feature>
<evidence type="ECO:0000313" key="5">
    <source>
        <dbReference type="Proteomes" id="UP001152797"/>
    </source>
</evidence>
<feature type="coiled-coil region" evidence="1">
    <location>
        <begin position="355"/>
        <end position="405"/>
    </location>
</feature>
<evidence type="ECO:0000313" key="4">
    <source>
        <dbReference type="EMBL" id="CAL4781580.1"/>
    </source>
</evidence>
<dbReference type="EMBL" id="CAMXCT010001931">
    <property type="protein sequence ID" value="CAI3994268.1"/>
    <property type="molecule type" value="Genomic_DNA"/>
</dbReference>
<name>A0A9P1CNV3_9DINO</name>
<protein>
    <submittedName>
        <fullName evidence="4">Centrosomal protein of 70 kDa</fullName>
    </submittedName>
</protein>
<feature type="region of interest" description="Disordered" evidence="2">
    <location>
        <begin position="602"/>
        <end position="627"/>
    </location>
</feature>
<dbReference type="AlphaFoldDB" id="A0A9P1CNV3"/>
<dbReference type="EMBL" id="CAMXCT020001931">
    <property type="protein sequence ID" value="CAL1147643.1"/>
    <property type="molecule type" value="Genomic_DNA"/>
</dbReference>
<keyword evidence="5" id="KW-1185">Reference proteome</keyword>
<accession>A0A9P1CNV3</accession>
<evidence type="ECO:0000313" key="3">
    <source>
        <dbReference type="EMBL" id="CAI3994268.1"/>
    </source>
</evidence>
<comment type="caution">
    <text evidence="3">The sequence shown here is derived from an EMBL/GenBank/DDBJ whole genome shotgun (WGS) entry which is preliminary data.</text>
</comment>
<sequence>MSLPLEVRVAAIEEGLLDVQDTQARLTPLAPKNEGVEELQLKFRALEEHLEDELLKTGKALRKDFREELSHLRQSGHQTIDHRAQDAAKQILEELQAVKTRLEELEVVVPDVKSLYSGLEVAVHRARDVKEVAPSALAAVQDELRQTQAEVSQGNLPELNSKVESLCERLEVTSMVVRNDLGSRSSEMTCLREEVAQMHQRFDGELSALKLQLTQQLGQDVEVQISKVLELQPQLVTELTERVNQLEAEKVEKVEKKTFEKLVKYVETSLLQLKDDFEEKMASQSSQISQISQVSQVSVEGSVPGRDVTRLSQRMDQLATSCQNSNSGLRELQWKVAKLTEKTATQHLADSAAQVAEFSALREELEKTLEKTRDQPAVHPQGPQLEHVTEQCATVHKELQQLQEQMTSLWRQTGALVDEMQLLSPTVKQDLLRWKQGISAQVSEHEGRLKCLAETAGAAAAAQRGDDSGTVTGRLVNLSDELLLLRKELHGLRDATGPVESANSRQDIATLREELQTLAKQSELQQLQQAMTELVTKCETSPEVQALHESMTALSQEMTSSRNAWSKVQEEVAACMEEVSKSASSRQDIATLREELQTLAKQSPQHAQPLEPVTKCASTSDSPQVASTSPEMQQMHEWLSKLQEEVKALTSDPQRVNELLRKTDDLTKQLAEIRATPELIEKEVEQRFSHCDQRVTTLQHFVSVRLEAMNDSCSASEKDMAKLREGLREESERLASKGEGKLEPPQLEESTTLHHLALGVLKVAQFLGVTTEDVCEKLGWKDAISDLVRMVEHAWLRGPYRLPEKASVLKLLRQKADLERVQGLQVQLEDVASFQGSWSTVSPTPGPVPETTSPAVSETWQQLNDMTKVLQQLRRLQKVEEVERVPLGGSRMGAEDFRSQLDPPSMARLQKRPAYNGRSYSVSGVPGRS</sequence>
<gene>
    <name evidence="3" type="ORF">C1SCF055_LOCUS20925</name>
</gene>
<proteinExistence type="predicted"/>
<evidence type="ECO:0000256" key="2">
    <source>
        <dbReference type="SAM" id="MobiDB-lite"/>
    </source>
</evidence>
<reference evidence="3" key="1">
    <citation type="submission" date="2022-10" db="EMBL/GenBank/DDBJ databases">
        <authorList>
            <person name="Chen Y."/>
            <person name="Dougan E. K."/>
            <person name="Chan C."/>
            <person name="Rhodes N."/>
            <person name="Thang M."/>
        </authorList>
    </citation>
    <scope>NUCLEOTIDE SEQUENCE</scope>
</reference>
<dbReference type="Proteomes" id="UP001152797">
    <property type="component" value="Unassembled WGS sequence"/>
</dbReference>
<feature type="region of interest" description="Disordered" evidence="2">
    <location>
        <begin position="890"/>
        <end position="929"/>
    </location>
</feature>
<feature type="compositionally biased region" description="Basic and acidic residues" evidence="2">
    <location>
        <begin position="724"/>
        <end position="742"/>
    </location>
</feature>
<keyword evidence="1" id="KW-0175">Coiled coil</keyword>
<reference evidence="4 5" key="2">
    <citation type="submission" date="2024-05" db="EMBL/GenBank/DDBJ databases">
        <authorList>
            <person name="Chen Y."/>
            <person name="Shah S."/>
            <person name="Dougan E. K."/>
            <person name="Thang M."/>
            <person name="Chan C."/>
        </authorList>
    </citation>
    <scope>NUCLEOTIDE SEQUENCE [LARGE SCALE GENOMIC DNA]</scope>
</reference>
<feature type="region of interest" description="Disordered" evidence="2">
    <location>
        <begin position="724"/>
        <end position="747"/>
    </location>
</feature>
<organism evidence="3">
    <name type="scientific">Cladocopium goreaui</name>
    <dbReference type="NCBI Taxonomy" id="2562237"/>
    <lineage>
        <taxon>Eukaryota</taxon>
        <taxon>Sar</taxon>
        <taxon>Alveolata</taxon>
        <taxon>Dinophyceae</taxon>
        <taxon>Suessiales</taxon>
        <taxon>Symbiodiniaceae</taxon>
        <taxon>Cladocopium</taxon>
    </lineage>
</organism>
<feature type="coiled-coil region" evidence="1">
    <location>
        <begin position="475"/>
        <end position="528"/>
    </location>
</feature>
<dbReference type="EMBL" id="CAMXCT030001931">
    <property type="protein sequence ID" value="CAL4781580.1"/>
    <property type="molecule type" value="Genomic_DNA"/>
</dbReference>